<dbReference type="Proteomes" id="UP001178507">
    <property type="component" value="Unassembled WGS sequence"/>
</dbReference>
<dbReference type="EMBL" id="CAUJNA010001571">
    <property type="protein sequence ID" value="CAJ1387795.1"/>
    <property type="molecule type" value="Genomic_DNA"/>
</dbReference>
<feature type="region of interest" description="Disordered" evidence="1">
    <location>
        <begin position="47"/>
        <end position="78"/>
    </location>
</feature>
<gene>
    <name evidence="2" type="ORF">EVOR1521_LOCUS13791</name>
</gene>
<proteinExistence type="predicted"/>
<comment type="caution">
    <text evidence="2">The sequence shown here is derived from an EMBL/GenBank/DDBJ whole genome shotgun (WGS) entry which is preliminary data.</text>
</comment>
<sequence length="78" mass="8579">QSNDKVAVYVDNSTLELVRAHAGKDAQRYPLEVGPEGFAVAKVDGATVPTEERAAEHSNSEGSEPHRKNEYSKMFYKA</sequence>
<evidence type="ECO:0000313" key="2">
    <source>
        <dbReference type="EMBL" id="CAJ1387795.1"/>
    </source>
</evidence>
<protein>
    <submittedName>
        <fullName evidence="2">Uncharacterized protein</fullName>
    </submittedName>
</protein>
<accession>A0AA36II77</accession>
<feature type="compositionally biased region" description="Basic and acidic residues" evidence="1">
    <location>
        <begin position="50"/>
        <end position="71"/>
    </location>
</feature>
<evidence type="ECO:0000256" key="1">
    <source>
        <dbReference type="SAM" id="MobiDB-lite"/>
    </source>
</evidence>
<dbReference type="AlphaFoldDB" id="A0AA36II77"/>
<name>A0AA36II77_9DINO</name>
<keyword evidence="3" id="KW-1185">Reference proteome</keyword>
<organism evidence="2 3">
    <name type="scientific">Effrenium voratum</name>
    <dbReference type="NCBI Taxonomy" id="2562239"/>
    <lineage>
        <taxon>Eukaryota</taxon>
        <taxon>Sar</taxon>
        <taxon>Alveolata</taxon>
        <taxon>Dinophyceae</taxon>
        <taxon>Suessiales</taxon>
        <taxon>Symbiodiniaceae</taxon>
        <taxon>Effrenium</taxon>
    </lineage>
</organism>
<evidence type="ECO:0000313" key="3">
    <source>
        <dbReference type="Proteomes" id="UP001178507"/>
    </source>
</evidence>
<reference evidence="2" key="1">
    <citation type="submission" date="2023-08" db="EMBL/GenBank/DDBJ databases">
        <authorList>
            <person name="Chen Y."/>
            <person name="Shah S."/>
            <person name="Dougan E. K."/>
            <person name="Thang M."/>
            <person name="Chan C."/>
        </authorList>
    </citation>
    <scope>NUCLEOTIDE SEQUENCE</scope>
</reference>
<feature type="non-terminal residue" evidence="2">
    <location>
        <position position="78"/>
    </location>
</feature>
<feature type="non-terminal residue" evidence="2">
    <location>
        <position position="1"/>
    </location>
</feature>